<evidence type="ECO:0000256" key="1">
    <source>
        <dbReference type="SAM" id="Phobius"/>
    </source>
</evidence>
<evidence type="ECO:0000313" key="2">
    <source>
        <dbReference type="EMBL" id="ETV82413.1"/>
    </source>
</evidence>
<protein>
    <submittedName>
        <fullName evidence="2">Uncharacterized protein</fullName>
    </submittedName>
</protein>
<dbReference type="VEuPathDB" id="FungiDB:H257_05058"/>
<accession>W4GU28</accession>
<keyword evidence="1" id="KW-0472">Membrane</keyword>
<dbReference type="GeneID" id="20807054"/>
<dbReference type="AlphaFoldDB" id="W4GU28"/>
<dbReference type="EMBL" id="KI913122">
    <property type="protein sequence ID" value="ETV82413.1"/>
    <property type="molecule type" value="Genomic_DNA"/>
</dbReference>
<dbReference type="OrthoDB" id="70945at2759"/>
<name>W4GU28_APHAT</name>
<sequence>MSDKQKRQVVKLHKSFLEEIEACKVLERQGQQGFSSLVNIAERLPHVMSEKGTKYGVLDSMDNVRVLLQQRHFESLEKTSTYIAQVIQGFFDRVENMQRAMSTCADVLDQLPVVDQHLFVVELMEWMENVLTMYEREYPFDERLLLLLVSSIYIYLPTTGSWLLNLQCTAGRKKGLGQHLEYWNVSDLQARQARWLSSSVHGHIKADYGTLTRTLAMVVDAVTAASST</sequence>
<keyword evidence="1" id="KW-0812">Transmembrane</keyword>
<dbReference type="RefSeq" id="XP_009828082.1">
    <property type="nucleotide sequence ID" value="XM_009829780.1"/>
</dbReference>
<proteinExistence type="predicted"/>
<feature type="transmembrane region" description="Helical" evidence="1">
    <location>
        <begin position="144"/>
        <end position="164"/>
    </location>
</feature>
<gene>
    <name evidence="2" type="ORF">H257_05058</name>
</gene>
<keyword evidence="1" id="KW-1133">Transmembrane helix</keyword>
<organism evidence="2">
    <name type="scientific">Aphanomyces astaci</name>
    <name type="common">Crayfish plague agent</name>
    <dbReference type="NCBI Taxonomy" id="112090"/>
    <lineage>
        <taxon>Eukaryota</taxon>
        <taxon>Sar</taxon>
        <taxon>Stramenopiles</taxon>
        <taxon>Oomycota</taxon>
        <taxon>Saprolegniomycetes</taxon>
        <taxon>Saprolegniales</taxon>
        <taxon>Verrucalvaceae</taxon>
        <taxon>Aphanomyces</taxon>
    </lineage>
</organism>
<reference evidence="2" key="1">
    <citation type="submission" date="2013-12" db="EMBL/GenBank/DDBJ databases">
        <title>The Genome Sequence of Aphanomyces astaci APO3.</title>
        <authorList>
            <consortium name="The Broad Institute Genomics Platform"/>
            <person name="Russ C."/>
            <person name="Tyler B."/>
            <person name="van West P."/>
            <person name="Dieguez-Uribeondo J."/>
            <person name="Young S.K."/>
            <person name="Zeng Q."/>
            <person name="Gargeya S."/>
            <person name="Fitzgerald M."/>
            <person name="Abouelleil A."/>
            <person name="Alvarado L."/>
            <person name="Chapman S.B."/>
            <person name="Gainer-Dewar J."/>
            <person name="Goldberg J."/>
            <person name="Griggs A."/>
            <person name="Gujja S."/>
            <person name="Hansen M."/>
            <person name="Howarth C."/>
            <person name="Imamovic A."/>
            <person name="Ireland A."/>
            <person name="Larimer J."/>
            <person name="McCowan C."/>
            <person name="Murphy C."/>
            <person name="Pearson M."/>
            <person name="Poon T.W."/>
            <person name="Priest M."/>
            <person name="Roberts A."/>
            <person name="Saif S."/>
            <person name="Shea T."/>
            <person name="Sykes S."/>
            <person name="Wortman J."/>
            <person name="Nusbaum C."/>
            <person name="Birren B."/>
        </authorList>
    </citation>
    <scope>NUCLEOTIDE SEQUENCE [LARGE SCALE GENOMIC DNA]</scope>
    <source>
        <strain evidence="2">APO3</strain>
    </source>
</reference>